<feature type="transmembrane region" description="Helical" evidence="1">
    <location>
        <begin position="99"/>
        <end position="120"/>
    </location>
</feature>
<dbReference type="NCBIfam" id="NF038065">
    <property type="entry name" value="Pr6Pr"/>
    <property type="match status" value="1"/>
</dbReference>
<keyword evidence="3" id="KW-1185">Reference proteome</keyword>
<evidence type="ECO:0000313" key="3">
    <source>
        <dbReference type="Proteomes" id="UP001500051"/>
    </source>
</evidence>
<sequence>MTVALVGVLIQLAVTVAGTSTVTTETFPLPVRLWHFVGYFTIQSNLVVIATVLPLVRDPGHDGPIWRVLRLASLVMITVTGLVHWFLLRPLSTLTGGEAVGDVLVHVAAPALTVLGWLAFGPRPRITAPTVARSMVWPVAWLVCTLVAGGLTGWYPYPFLDVSARGAAPVALTCGAIAVLLAGLSTACWRLDRVLSVPRATIAP</sequence>
<evidence type="ECO:0000313" key="2">
    <source>
        <dbReference type="EMBL" id="GAA3691860.1"/>
    </source>
</evidence>
<feature type="transmembrane region" description="Helical" evidence="1">
    <location>
        <begin position="132"/>
        <end position="155"/>
    </location>
</feature>
<feature type="transmembrane region" description="Helical" evidence="1">
    <location>
        <begin position="34"/>
        <end position="56"/>
    </location>
</feature>
<name>A0ABP7CJM6_9ACTN</name>
<proteinExistence type="predicted"/>
<feature type="transmembrane region" description="Helical" evidence="1">
    <location>
        <begin position="68"/>
        <end position="87"/>
    </location>
</feature>
<dbReference type="InterPro" id="IPR049713">
    <property type="entry name" value="Pr6Pr-like"/>
</dbReference>
<dbReference type="Proteomes" id="UP001500051">
    <property type="component" value="Unassembled WGS sequence"/>
</dbReference>
<feature type="transmembrane region" description="Helical" evidence="1">
    <location>
        <begin position="167"/>
        <end position="189"/>
    </location>
</feature>
<keyword evidence="1" id="KW-1133">Transmembrane helix</keyword>
<reference evidence="3" key="1">
    <citation type="journal article" date="2019" name="Int. J. Syst. Evol. Microbiol.">
        <title>The Global Catalogue of Microorganisms (GCM) 10K type strain sequencing project: providing services to taxonomists for standard genome sequencing and annotation.</title>
        <authorList>
            <consortium name="The Broad Institute Genomics Platform"/>
            <consortium name="The Broad Institute Genome Sequencing Center for Infectious Disease"/>
            <person name="Wu L."/>
            <person name="Ma J."/>
        </authorList>
    </citation>
    <scope>NUCLEOTIDE SEQUENCE [LARGE SCALE GENOMIC DNA]</scope>
    <source>
        <strain evidence="3">JCM 16548</strain>
    </source>
</reference>
<accession>A0ABP7CJM6</accession>
<dbReference type="EMBL" id="BAAAYX010000002">
    <property type="protein sequence ID" value="GAA3691860.1"/>
    <property type="molecule type" value="Genomic_DNA"/>
</dbReference>
<gene>
    <name evidence="2" type="ORF">GCM10022204_03970</name>
</gene>
<protein>
    <submittedName>
        <fullName evidence="2">Pr6Pr family membrane protein</fullName>
    </submittedName>
</protein>
<keyword evidence="1" id="KW-0472">Membrane</keyword>
<keyword evidence="1" id="KW-0812">Transmembrane</keyword>
<evidence type="ECO:0000256" key="1">
    <source>
        <dbReference type="SAM" id="Phobius"/>
    </source>
</evidence>
<organism evidence="2 3">
    <name type="scientific">Microlunatus aurantiacus</name>
    <dbReference type="NCBI Taxonomy" id="446786"/>
    <lineage>
        <taxon>Bacteria</taxon>
        <taxon>Bacillati</taxon>
        <taxon>Actinomycetota</taxon>
        <taxon>Actinomycetes</taxon>
        <taxon>Propionibacteriales</taxon>
        <taxon>Propionibacteriaceae</taxon>
        <taxon>Microlunatus</taxon>
    </lineage>
</organism>
<comment type="caution">
    <text evidence="2">The sequence shown here is derived from an EMBL/GenBank/DDBJ whole genome shotgun (WGS) entry which is preliminary data.</text>
</comment>